<dbReference type="InterPro" id="IPR007374">
    <property type="entry name" value="ASCH_domain"/>
</dbReference>
<protein>
    <submittedName>
        <fullName evidence="3">ASCH domain-containing protein</fullName>
    </submittedName>
</protein>
<evidence type="ECO:0000313" key="4">
    <source>
        <dbReference type="Proteomes" id="UP000326060"/>
    </source>
</evidence>
<dbReference type="SMART" id="SM01022">
    <property type="entry name" value="ASCH"/>
    <property type="match status" value="1"/>
</dbReference>
<proteinExistence type="predicted"/>
<dbReference type="Gene3D" id="3.10.400.10">
    <property type="entry name" value="Sulfate adenylyltransferase"/>
    <property type="match status" value="1"/>
</dbReference>
<name>A0A5M9ZED8_9BIFI</name>
<dbReference type="PANTHER" id="PTHR39203:SF1">
    <property type="entry name" value="CYTOPLASMIC PROTEIN"/>
    <property type="match status" value="1"/>
</dbReference>
<dbReference type="SUPFAM" id="SSF88697">
    <property type="entry name" value="PUA domain-like"/>
    <property type="match status" value="1"/>
</dbReference>
<comment type="caution">
    <text evidence="3">The sequence shown here is derived from an EMBL/GenBank/DDBJ whole genome shotgun (WGS) entry which is preliminary data.</text>
</comment>
<accession>A0A5M9ZED8</accession>
<feature type="region of interest" description="Disordered" evidence="1">
    <location>
        <begin position="21"/>
        <end position="46"/>
    </location>
</feature>
<dbReference type="CDD" id="cd06553">
    <property type="entry name" value="ASCH_Ef3133_like"/>
    <property type="match status" value="1"/>
</dbReference>
<dbReference type="Proteomes" id="UP000326060">
    <property type="component" value="Unassembled WGS sequence"/>
</dbReference>
<gene>
    <name evidence="3" type="ORF">EMB92_02755</name>
</gene>
<sequence length="188" mass="21103">MTNNTQATVADLRNWFPHGACADTSNRRSHQEPLTQTNADSERTHPEDLANLPKAEFMMPGPERDRLVDLILDGTKTATTSLLIDYQECGDPLPKVGDQSMLVDSDECGVAVLVTTAVDVVRLADVTDRHAIDEGEGNTTADEWRRVHEAFWDSQNYRAEFTDHDFPIDDDTPVVLEHFTVKELLPQR</sequence>
<evidence type="ECO:0000256" key="1">
    <source>
        <dbReference type="SAM" id="MobiDB-lite"/>
    </source>
</evidence>
<dbReference type="InterPro" id="IPR009326">
    <property type="entry name" value="DUF984"/>
</dbReference>
<dbReference type="InterPro" id="IPR015947">
    <property type="entry name" value="PUA-like_sf"/>
</dbReference>
<reference evidence="3 4" key="1">
    <citation type="journal article" date="2019" name="Syst. Appl. Microbiol.">
        <title>Characterization of Bifidobacterium species in feaces of the Egyptian fruit bat: Description of B. vespertilionis sp. nov. and B. rousetti sp. nov.</title>
        <authorList>
            <person name="Modesto M."/>
            <person name="Satti M."/>
            <person name="Watanabe K."/>
            <person name="Puglisi E."/>
            <person name="Morelli L."/>
            <person name="Huang C.-H."/>
            <person name="Liou J.-S."/>
            <person name="Miyashita M."/>
            <person name="Tamura T."/>
            <person name="Saito S."/>
            <person name="Mori K."/>
            <person name="Huang L."/>
            <person name="Sciavilla P."/>
            <person name="Sandri C."/>
            <person name="Spiezio C."/>
            <person name="Vitali F."/>
            <person name="Cavalieri D."/>
            <person name="Perpetuini G."/>
            <person name="Tofalo R."/>
            <person name="Bonetti A."/>
            <person name="Arita M."/>
            <person name="Mattarelli P."/>
        </authorList>
    </citation>
    <scope>NUCLEOTIDE SEQUENCE [LARGE SCALE GENOMIC DNA]</scope>
    <source>
        <strain evidence="3 4">RST27</strain>
    </source>
</reference>
<evidence type="ECO:0000313" key="3">
    <source>
        <dbReference type="EMBL" id="KAA8817497.1"/>
    </source>
</evidence>
<dbReference type="Pfam" id="PF04266">
    <property type="entry name" value="ASCH"/>
    <property type="match status" value="1"/>
</dbReference>
<organism evidence="3 4">
    <name type="scientific">Bifidobacterium callitrichos</name>
    <dbReference type="NCBI Taxonomy" id="762209"/>
    <lineage>
        <taxon>Bacteria</taxon>
        <taxon>Bacillati</taxon>
        <taxon>Actinomycetota</taxon>
        <taxon>Actinomycetes</taxon>
        <taxon>Bifidobacteriales</taxon>
        <taxon>Bifidobacteriaceae</taxon>
        <taxon>Bifidobacterium</taxon>
    </lineage>
</organism>
<dbReference type="EMBL" id="RZJP01000001">
    <property type="protein sequence ID" value="KAA8817497.1"/>
    <property type="molecule type" value="Genomic_DNA"/>
</dbReference>
<dbReference type="RefSeq" id="WP_150393697.1">
    <property type="nucleotide sequence ID" value="NZ_RZJP01000001.1"/>
</dbReference>
<dbReference type="AlphaFoldDB" id="A0A5M9ZED8"/>
<dbReference type="PANTHER" id="PTHR39203">
    <property type="entry name" value="CYTOPLASMIC PROTEIN-RELATED"/>
    <property type="match status" value="1"/>
</dbReference>
<evidence type="ECO:0000259" key="2">
    <source>
        <dbReference type="SMART" id="SM01022"/>
    </source>
</evidence>
<feature type="domain" description="ASCH" evidence="2">
    <location>
        <begin position="57"/>
        <end position="183"/>
    </location>
</feature>